<protein>
    <recommendedName>
        <fullName evidence="3">F-box domain-containing protein</fullName>
    </recommendedName>
</protein>
<name>A0ABQ9JB41_9CUCU</name>
<evidence type="ECO:0000313" key="1">
    <source>
        <dbReference type="EMBL" id="KAJ8974662.1"/>
    </source>
</evidence>
<dbReference type="InterPro" id="IPR032675">
    <property type="entry name" value="LRR_dom_sf"/>
</dbReference>
<dbReference type="PANTHER" id="PTHR20872:SF1">
    <property type="entry name" value="F-BOX DOMAIN-CONTAINING PROTEIN"/>
    <property type="match status" value="1"/>
</dbReference>
<dbReference type="Gene3D" id="3.80.10.10">
    <property type="entry name" value="Ribonuclease Inhibitor"/>
    <property type="match status" value="1"/>
</dbReference>
<reference evidence="1" key="1">
    <citation type="journal article" date="2023" name="Insect Mol. Biol.">
        <title>Genome sequencing provides insights into the evolution of gene families encoding plant cell wall-degrading enzymes in longhorned beetles.</title>
        <authorList>
            <person name="Shin N.R."/>
            <person name="Okamura Y."/>
            <person name="Kirsch R."/>
            <person name="Pauchet Y."/>
        </authorList>
    </citation>
    <scope>NUCLEOTIDE SEQUENCE</scope>
    <source>
        <strain evidence="1">MMC_N1</strain>
    </source>
</reference>
<gene>
    <name evidence="1" type="ORF">NQ317_011979</name>
</gene>
<accession>A0ABQ9JB41</accession>
<evidence type="ECO:0008006" key="3">
    <source>
        <dbReference type="Google" id="ProtNLM"/>
    </source>
</evidence>
<evidence type="ECO:0000313" key="2">
    <source>
        <dbReference type="Proteomes" id="UP001162164"/>
    </source>
</evidence>
<dbReference type="Proteomes" id="UP001162164">
    <property type="component" value="Unassembled WGS sequence"/>
</dbReference>
<keyword evidence="2" id="KW-1185">Reference proteome</keyword>
<dbReference type="EMBL" id="JAPWTJ010000952">
    <property type="protein sequence ID" value="KAJ8974662.1"/>
    <property type="molecule type" value="Genomic_DNA"/>
</dbReference>
<feature type="non-terminal residue" evidence="1">
    <location>
        <position position="388"/>
    </location>
</feature>
<proteinExistence type="predicted"/>
<sequence>MNQDCRKTGENDEVKCLYTNMWSQSKRHNFQHDLWNERYKEKETGSKALYIDIDENEENEEGDKEYSEWSELPDLLLEKIFSYLGIRKVLCKFGVQKLYVLDHLRCQMCLSSVGKNFKHLTIQPMLNFYNLYEFMNILSWYTEQRKRKENVELGIGNNIAYLKFTFPCNMTSRGETFSSIKKAHRQLKEVKMVGTLTEAQYLLDEICETCCLTLRCLHIINTTRVQYQMLHVGVFLNLYELVISPQNLGDDLVELLGYTKLEHLHILQNRYTPYDAIIKPVSPNAWQKCRQNNSALNVHLQVESLKEKPLIWQERAPVRTVLFDSPHIRLRTDSLMTALEFYRDDLRIYGHKNIPRFHRSKCFSERIDEPLLMLVQMCTYLSTLAAYA</sequence>
<organism evidence="1 2">
    <name type="scientific">Molorchus minor</name>
    <dbReference type="NCBI Taxonomy" id="1323400"/>
    <lineage>
        <taxon>Eukaryota</taxon>
        <taxon>Metazoa</taxon>
        <taxon>Ecdysozoa</taxon>
        <taxon>Arthropoda</taxon>
        <taxon>Hexapoda</taxon>
        <taxon>Insecta</taxon>
        <taxon>Pterygota</taxon>
        <taxon>Neoptera</taxon>
        <taxon>Endopterygota</taxon>
        <taxon>Coleoptera</taxon>
        <taxon>Polyphaga</taxon>
        <taxon>Cucujiformia</taxon>
        <taxon>Chrysomeloidea</taxon>
        <taxon>Cerambycidae</taxon>
        <taxon>Lamiinae</taxon>
        <taxon>Monochamini</taxon>
        <taxon>Molorchus</taxon>
    </lineage>
</organism>
<comment type="caution">
    <text evidence="1">The sequence shown here is derived from an EMBL/GenBank/DDBJ whole genome shotgun (WGS) entry which is preliminary data.</text>
</comment>
<dbReference type="PANTHER" id="PTHR20872">
    <property type="match status" value="1"/>
</dbReference>